<dbReference type="PANTHER" id="PTHR48034">
    <property type="entry name" value="TRANSFORMER-2 SEX-DETERMINING PROTEIN-RELATED"/>
    <property type="match status" value="1"/>
</dbReference>
<keyword evidence="5" id="KW-1185">Reference proteome</keyword>
<dbReference type="InterPro" id="IPR012677">
    <property type="entry name" value="Nucleotide-bd_a/b_plait_sf"/>
</dbReference>
<dbReference type="CDD" id="cd12363">
    <property type="entry name" value="RRM_TRA2"/>
    <property type="match status" value="1"/>
</dbReference>
<feature type="compositionally biased region" description="Polar residues" evidence="2">
    <location>
        <begin position="72"/>
        <end position="84"/>
    </location>
</feature>
<evidence type="ECO:0000313" key="5">
    <source>
        <dbReference type="Proteomes" id="UP000186922"/>
    </source>
</evidence>
<dbReference type="SUPFAM" id="SSF54928">
    <property type="entry name" value="RNA-binding domain, RBD"/>
    <property type="match status" value="1"/>
</dbReference>
<dbReference type="InterPro" id="IPR050441">
    <property type="entry name" value="RBM"/>
</dbReference>
<dbReference type="OrthoDB" id="439808at2759"/>
<evidence type="ECO:0000256" key="2">
    <source>
        <dbReference type="SAM" id="MobiDB-lite"/>
    </source>
</evidence>
<dbReference type="InterPro" id="IPR035979">
    <property type="entry name" value="RBD_domain_sf"/>
</dbReference>
<dbReference type="SMART" id="SM00360">
    <property type="entry name" value="RRM"/>
    <property type="match status" value="1"/>
</dbReference>
<proteinExistence type="predicted"/>
<evidence type="ECO:0000259" key="3">
    <source>
        <dbReference type="PROSITE" id="PS50102"/>
    </source>
</evidence>
<feature type="compositionally biased region" description="Polar residues" evidence="2">
    <location>
        <begin position="37"/>
        <end position="51"/>
    </location>
</feature>
<dbReference type="EMBL" id="BDGG01000004">
    <property type="protein sequence ID" value="GAU98225.1"/>
    <property type="molecule type" value="Genomic_DNA"/>
</dbReference>
<dbReference type="GO" id="GO:0003723">
    <property type="term" value="F:RNA binding"/>
    <property type="evidence" value="ECO:0007669"/>
    <property type="project" value="UniProtKB-UniRule"/>
</dbReference>
<feature type="compositionally biased region" description="Basic residues" evidence="2">
    <location>
        <begin position="141"/>
        <end position="158"/>
    </location>
</feature>
<comment type="caution">
    <text evidence="4">The sequence shown here is derived from an EMBL/GenBank/DDBJ whole genome shotgun (WGS) entry which is preliminary data.</text>
</comment>
<dbReference type="Gene3D" id="3.30.70.330">
    <property type="match status" value="1"/>
</dbReference>
<feature type="domain" description="RRM" evidence="3">
    <location>
        <begin position="184"/>
        <end position="262"/>
    </location>
</feature>
<protein>
    <recommendedName>
        <fullName evidence="3">RRM domain-containing protein</fullName>
    </recommendedName>
</protein>
<evidence type="ECO:0000256" key="1">
    <source>
        <dbReference type="PROSITE-ProRule" id="PRU00176"/>
    </source>
</evidence>
<reference evidence="4 5" key="1">
    <citation type="journal article" date="2016" name="Nat. Commun.">
        <title>Extremotolerant tardigrade genome and improved radiotolerance of human cultured cells by tardigrade-unique protein.</title>
        <authorList>
            <person name="Hashimoto T."/>
            <person name="Horikawa D.D."/>
            <person name="Saito Y."/>
            <person name="Kuwahara H."/>
            <person name="Kozuka-Hata H."/>
            <person name="Shin-I T."/>
            <person name="Minakuchi Y."/>
            <person name="Ohishi K."/>
            <person name="Motoyama A."/>
            <person name="Aizu T."/>
            <person name="Enomoto A."/>
            <person name="Kondo K."/>
            <person name="Tanaka S."/>
            <person name="Hara Y."/>
            <person name="Koshikawa S."/>
            <person name="Sagara H."/>
            <person name="Miura T."/>
            <person name="Yokobori S."/>
            <person name="Miyagawa K."/>
            <person name="Suzuki Y."/>
            <person name="Kubo T."/>
            <person name="Oyama M."/>
            <person name="Kohara Y."/>
            <person name="Fujiyama A."/>
            <person name="Arakawa K."/>
            <person name="Katayama T."/>
            <person name="Toyoda A."/>
            <person name="Kunieda T."/>
        </authorList>
    </citation>
    <scope>NUCLEOTIDE SEQUENCE [LARGE SCALE GENOMIC DNA]</scope>
    <source>
        <strain evidence="4 5">YOKOZUNA-1</strain>
    </source>
</reference>
<evidence type="ECO:0000313" key="4">
    <source>
        <dbReference type="EMBL" id="GAU98225.1"/>
    </source>
</evidence>
<feature type="compositionally biased region" description="Basic and acidic residues" evidence="2">
    <location>
        <begin position="20"/>
        <end position="33"/>
    </location>
</feature>
<sequence length="290" mass="33646">MGDRSFGEADDERESRRRRSDVNGHASEEENGKKSGRYTSSPSGRSATPQSDRSDGSRRRIENDVMKEPVTRSVSPRRSQQRYRGSSPSPRKRERTRSRSRSRSPKRRSRRRHSRESPRRSRSRSRSRGHRRESSDDRNRNGRRSRSPRRSPARRPSPRRSGGGGGGGGRFARRSERDNPQPSRCLGVFGLSTQTREKDIRHEFQKFGPLSNIQLIHDHRTGRSRGFAFVYFTDLKDAEEARESMNGSLLDERRIRVDYSLTQRSSAMTILSPARRSRSRSRSRDRRRHS</sequence>
<gene>
    <name evidence="4" type="primary">RvY_09401-1</name>
    <name evidence="4" type="synonym">RvY_09401.1</name>
    <name evidence="4" type="ORF">RvY_09401</name>
</gene>
<dbReference type="InterPro" id="IPR000504">
    <property type="entry name" value="RRM_dom"/>
</dbReference>
<dbReference type="STRING" id="947166.A0A1D1VBN3"/>
<dbReference type="Pfam" id="PF00076">
    <property type="entry name" value="RRM_1"/>
    <property type="match status" value="1"/>
</dbReference>
<feature type="region of interest" description="Disordered" evidence="2">
    <location>
        <begin position="266"/>
        <end position="290"/>
    </location>
</feature>
<accession>A0A1D1VBN3</accession>
<feature type="compositionally biased region" description="Basic residues" evidence="2">
    <location>
        <begin position="275"/>
        <end position="290"/>
    </location>
</feature>
<dbReference type="AlphaFoldDB" id="A0A1D1VBN3"/>
<organism evidence="4 5">
    <name type="scientific">Ramazzottius varieornatus</name>
    <name type="common">Water bear</name>
    <name type="synonym">Tardigrade</name>
    <dbReference type="NCBI Taxonomy" id="947166"/>
    <lineage>
        <taxon>Eukaryota</taxon>
        <taxon>Metazoa</taxon>
        <taxon>Ecdysozoa</taxon>
        <taxon>Tardigrada</taxon>
        <taxon>Eutardigrada</taxon>
        <taxon>Parachela</taxon>
        <taxon>Hypsibioidea</taxon>
        <taxon>Ramazzottiidae</taxon>
        <taxon>Ramazzottius</taxon>
    </lineage>
</organism>
<feature type="compositionally biased region" description="Basic residues" evidence="2">
    <location>
        <begin position="90"/>
        <end position="131"/>
    </location>
</feature>
<dbReference type="PROSITE" id="PS50102">
    <property type="entry name" value="RRM"/>
    <property type="match status" value="1"/>
</dbReference>
<dbReference type="Proteomes" id="UP000186922">
    <property type="component" value="Unassembled WGS sequence"/>
</dbReference>
<keyword evidence="1" id="KW-0694">RNA-binding</keyword>
<name>A0A1D1VBN3_RAMVA</name>
<feature type="compositionally biased region" description="Basic and acidic residues" evidence="2">
    <location>
        <begin position="52"/>
        <end position="70"/>
    </location>
</feature>
<feature type="compositionally biased region" description="Gly residues" evidence="2">
    <location>
        <begin position="161"/>
        <end position="170"/>
    </location>
</feature>
<feature type="region of interest" description="Disordered" evidence="2">
    <location>
        <begin position="1"/>
        <end position="190"/>
    </location>
</feature>